<reference evidence="1 2" key="1">
    <citation type="submission" date="2019-03" db="EMBL/GenBank/DDBJ databases">
        <title>Genomic Encyclopedia of Type Strains, Phase IV (KMG-IV): sequencing the most valuable type-strain genomes for metagenomic binning, comparative biology and taxonomic classification.</title>
        <authorList>
            <person name="Goeker M."/>
        </authorList>
    </citation>
    <scope>NUCLEOTIDE SEQUENCE [LARGE SCALE GENOMIC DNA]</scope>
    <source>
        <strain evidence="1 2">DSM 101688</strain>
    </source>
</reference>
<gene>
    <name evidence="1" type="ORF">EDD55_1029</name>
</gene>
<sequence length="451" mass="49688">MLCRYGLVFINLKMKFITFAWGVRWRRRIPYPGVYIKEVPSAVRAIAGVPTSVAAFIGRTTMEPVNQPVRVQNFSAFERAFGGMNAAFALPYSVQQYFQNGGADAYVVRLEKGATAAQIHVPVGVTTQQPINAGATTPQTVQAQDEKIAGRTVITDPPKALKENTTLFIAPGQQAFSQDYTYVGPAVIVGDEGIPFEKAVTLEMPIAVENIPDGKKITDVKFLVWSHKNGTLSLQAQASSDPDKKKASLATKTFSTVQPVIEAASAKPPKADPAPMVLSAKNGGAWGNGLQVIIDYNTRNPADATLFNLTVQLVDPSTQGVVASETFLNLSSDASAPSYVVRTLNDDSQFVQVEGVVTERPVATSRRKRSLIFRRMQARLRMSCARSMTILNSFRSKAWLRSARWRRLWGRRIRSIKRGATAMLWMRRRSTATWKIKPGCTPLRTPTFSIF</sequence>
<dbReference type="AlphaFoldDB" id="A0A4R3JDQ8"/>
<dbReference type="EMBL" id="SLZW01000002">
    <property type="protein sequence ID" value="TCS63972.1"/>
    <property type="molecule type" value="Genomic_DNA"/>
</dbReference>
<organism evidence="1 2">
    <name type="scientific">Varunaivibrio sulfuroxidans</name>
    <dbReference type="NCBI Taxonomy" id="1773489"/>
    <lineage>
        <taxon>Bacteria</taxon>
        <taxon>Pseudomonadati</taxon>
        <taxon>Pseudomonadota</taxon>
        <taxon>Alphaproteobacteria</taxon>
        <taxon>Rhodospirillales</taxon>
        <taxon>Magnetovibrionaceae</taxon>
        <taxon>Varunaivibrio</taxon>
    </lineage>
</organism>
<comment type="caution">
    <text evidence="1">The sequence shown here is derived from an EMBL/GenBank/DDBJ whole genome shotgun (WGS) entry which is preliminary data.</text>
</comment>
<dbReference type="InterPro" id="IPR052042">
    <property type="entry name" value="Tail_sheath_structural"/>
</dbReference>
<name>A0A4R3JDQ8_9PROT</name>
<dbReference type="PANTHER" id="PTHR35861:SF1">
    <property type="entry name" value="PHAGE TAIL SHEATH PROTEIN"/>
    <property type="match status" value="1"/>
</dbReference>
<protein>
    <submittedName>
        <fullName evidence="1">Tail sheath protein</fullName>
    </submittedName>
</protein>
<dbReference type="Proteomes" id="UP000295304">
    <property type="component" value="Unassembled WGS sequence"/>
</dbReference>
<dbReference type="PANTHER" id="PTHR35861">
    <property type="match status" value="1"/>
</dbReference>
<evidence type="ECO:0000313" key="1">
    <source>
        <dbReference type="EMBL" id="TCS63972.1"/>
    </source>
</evidence>
<proteinExistence type="predicted"/>
<accession>A0A4R3JDQ8</accession>
<evidence type="ECO:0000313" key="2">
    <source>
        <dbReference type="Proteomes" id="UP000295304"/>
    </source>
</evidence>
<dbReference type="Gene3D" id="3.40.50.11780">
    <property type="match status" value="1"/>
</dbReference>
<keyword evidence="2" id="KW-1185">Reference proteome</keyword>
<dbReference type="OrthoDB" id="9767864at2"/>